<organism evidence="1 2">
    <name type="scientific">Deinococcus koreensis</name>
    <dbReference type="NCBI Taxonomy" id="2054903"/>
    <lineage>
        <taxon>Bacteria</taxon>
        <taxon>Thermotogati</taxon>
        <taxon>Deinococcota</taxon>
        <taxon>Deinococci</taxon>
        <taxon>Deinococcales</taxon>
        <taxon>Deinococcaceae</taxon>
        <taxon>Deinococcus</taxon>
    </lineage>
</organism>
<comment type="caution">
    <text evidence="1">The sequence shown here is derived from an EMBL/GenBank/DDBJ whole genome shotgun (WGS) entry which is preliminary data.</text>
</comment>
<sequence>MPFTSRELGLLSQNCYGATDLPEWLERMRLEGPGDYGWPPAPGHYAPEDTPLYERIFAQIWHQGDLYPATYIAVPVWCEVVARFPEISHARLLSLLSLIETFRPLFQPRLLGEGRIGQGEIAAYEQALSQLAGHLPRQLTLLSDSTVAGFREVESVLALLAFASGQCWAGTLLT</sequence>
<dbReference type="EMBL" id="PPPD01000001">
    <property type="protein sequence ID" value="PNY81391.1"/>
    <property type="molecule type" value="Genomic_DNA"/>
</dbReference>
<name>A0A2K3UXX7_9DEIO</name>
<protein>
    <submittedName>
        <fullName evidence="1">Uncharacterized protein</fullName>
    </submittedName>
</protein>
<reference evidence="1 2" key="1">
    <citation type="submission" date="2018-01" db="EMBL/GenBank/DDBJ databases">
        <title>Deinococcus koreensis sp. nov., a radiation-resistant bacterium isolated from river water.</title>
        <authorList>
            <person name="Choi A."/>
        </authorList>
    </citation>
    <scope>NUCLEOTIDE SEQUENCE [LARGE SCALE GENOMIC DNA]</scope>
    <source>
        <strain evidence="1 2">SJW1-2</strain>
    </source>
</reference>
<evidence type="ECO:0000313" key="2">
    <source>
        <dbReference type="Proteomes" id="UP000236379"/>
    </source>
</evidence>
<gene>
    <name evidence="1" type="ORF">CVO96_08340</name>
</gene>
<accession>A0A2K3UXX7</accession>
<evidence type="ECO:0000313" key="1">
    <source>
        <dbReference type="EMBL" id="PNY81391.1"/>
    </source>
</evidence>
<dbReference type="Proteomes" id="UP000236379">
    <property type="component" value="Unassembled WGS sequence"/>
</dbReference>
<keyword evidence="2" id="KW-1185">Reference proteome</keyword>
<dbReference type="AlphaFoldDB" id="A0A2K3UXX7"/>
<dbReference type="OrthoDB" id="73550at2"/>
<dbReference type="RefSeq" id="WP_103311834.1">
    <property type="nucleotide sequence ID" value="NZ_PPPD01000001.1"/>
</dbReference>
<proteinExistence type="predicted"/>